<dbReference type="Pfam" id="PF05899">
    <property type="entry name" value="Cupin_3"/>
    <property type="match status" value="1"/>
</dbReference>
<evidence type="ECO:0000313" key="2">
    <source>
        <dbReference type="EMBL" id="RVT92295.1"/>
    </source>
</evidence>
<dbReference type="Gene3D" id="2.60.120.10">
    <property type="entry name" value="Jelly Rolls"/>
    <property type="match status" value="1"/>
</dbReference>
<gene>
    <name evidence="2" type="ORF">EOD42_18965</name>
</gene>
<keyword evidence="3" id="KW-1185">Reference proteome</keyword>
<reference evidence="2 3" key="1">
    <citation type="submission" date="2019-01" db="EMBL/GenBank/DDBJ databases">
        <authorList>
            <person name="Chen W.-M."/>
        </authorList>
    </citation>
    <scope>NUCLEOTIDE SEQUENCE [LARGE SCALE GENOMIC DNA]</scope>
    <source>
        <strain evidence="2 3">CCP-6</strain>
    </source>
</reference>
<dbReference type="EMBL" id="SACL01000007">
    <property type="protein sequence ID" value="RVT92295.1"/>
    <property type="molecule type" value="Genomic_DNA"/>
</dbReference>
<dbReference type="InterPro" id="IPR008579">
    <property type="entry name" value="UGlyAH_Cupin_dom"/>
</dbReference>
<dbReference type="InterPro" id="IPR011051">
    <property type="entry name" value="RmlC_Cupin_sf"/>
</dbReference>
<dbReference type="PANTHER" id="PTHR40943:SF1">
    <property type="entry name" value="CYTOPLASMIC PROTEIN"/>
    <property type="match status" value="1"/>
</dbReference>
<dbReference type="RefSeq" id="WP_127789149.1">
    <property type="nucleotide sequence ID" value="NZ_SACL01000007.1"/>
</dbReference>
<evidence type="ECO:0000259" key="1">
    <source>
        <dbReference type="Pfam" id="PF05899"/>
    </source>
</evidence>
<organism evidence="2 3">
    <name type="scientific">Rhodovarius crocodyli</name>
    <dbReference type="NCBI Taxonomy" id="1979269"/>
    <lineage>
        <taxon>Bacteria</taxon>
        <taxon>Pseudomonadati</taxon>
        <taxon>Pseudomonadota</taxon>
        <taxon>Alphaproteobacteria</taxon>
        <taxon>Acetobacterales</taxon>
        <taxon>Roseomonadaceae</taxon>
        <taxon>Rhodovarius</taxon>
    </lineage>
</organism>
<evidence type="ECO:0000313" key="3">
    <source>
        <dbReference type="Proteomes" id="UP000282957"/>
    </source>
</evidence>
<accession>A0A437M3Z9</accession>
<sequence length="120" mass="13559">MPLHTHIPEQPEGAELHGFPRGFTVVEGAPAVRNWRYYGSEAEGAQTFSGVWECTPGRFAFRFEHWEFFHILSGRLRLTPAGGAPLLLGPGDAMAMEPGFAGEWEVLETMRKHYVTRYRP</sequence>
<dbReference type="Proteomes" id="UP000282957">
    <property type="component" value="Unassembled WGS sequence"/>
</dbReference>
<dbReference type="OrthoDB" id="9799053at2"/>
<protein>
    <submittedName>
        <fullName evidence="2">Cupin domain-containing protein</fullName>
    </submittedName>
</protein>
<dbReference type="CDD" id="cd02227">
    <property type="entry name" value="cupin_TM1112-like"/>
    <property type="match status" value="1"/>
</dbReference>
<dbReference type="AlphaFoldDB" id="A0A437M3Z9"/>
<comment type="caution">
    <text evidence="2">The sequence shown here is derived from an EMBL/GenBank/DDBJ whole genome shotgun (WGS) entry which is preliminary data.</text>
</comment>
<feature type="domain" description="(S)-ureidoglycine aminohydrolase cupin" evidence="1">
    <location>
        <begin position="48"/>
        <end position="114"/>
    </location>
</feature>
<dbReference type="PANTHER" id="PTHR40943">
    <property type="entry name" value="CYTOPLASMIC PROTEIN-RELATED"/>
    <property type="match status" value="1"/>
</dbReference>
<dbReference type="InterPro" id="IPR014710">
    <property type="entry name" value="RmlC-like_jellyroll"/>
</dbReference>
<name>A0A437M3Z9_9PROT</name>
<proteinExistence type="predicted"/>
<dbReference type="SUPFAM" id="SSF51182">
    <property type="entry name" value="RmlC-like cupins"/>
    <property type="match status" value="1"/>
</dbReference>